<dbReference type="AlphaFoldDB" id="T0GS33"/>
<evidence type="ECO:0000313" key="2">
    <source>
        <dbReference type="Proteomes" id="UP000015525"/>
    </source>
</evidence>
<name>T0GS33_9SPHN</name>
<comment type="caution">
    <text evidence="1">The sequence shown here is derived from an EMBL/GenBank/DDBJ whole genome shotgun (WGS) entry which is preliminary data.</text>
</comment>
<protein>
    <submittedName>
        <fullName evidence="1">Uncharacterized protein</fullName>
    </submittedName>
</protein>
<organism evidence="1 2">
    <name type="scientific">Sphingobium quisquiliarum P25</name>
    <dbReference type="NCBI Taxonomy" id="1329909"/>
    <lineage>
        <taxon>Bacteria</taxon>
        <taxon>Pseudomonadati</taxon>
        <taxon>Pseudomonadota</taxon>
        <taxon>Alphaproteobacteria</taxon>
        <taxon>Sphingomonadales</taxon>
        <taxon>Sphingomonadaceae</taxon>
        <taxon>Sphingobium</taxon>
    </lineage>
</organism>
<accession>T0GS33</accession>
<dbReference type="Proteomes" id="UP000015525">
    <property type="component" value="Unassembled WGS sequence"/>
</dbReference>
<proteinExistence type="predicted"/>
<evidence type="ECO:0000313" key="1">
    <source>
        <dbReference type="EMBL" id="EQB06731.1"/>
    </source>
</evidence>
<dbReference type="EMBL" id="ATHO01000094">
    <property type="protein sequence ID" value="EQB06731.1"/>
    <property type="molecule type" value="Genomic_DNA"/>
</dbReference>
<reference evidence="1 2" key="1">
    <citation type="journal article" date="2013" name="Genome Announc.">
        <title>Draft Genome Sequence of Sphingobium quisquiliarum Strain P25T, a Novel Hexachlorocyclohexane (HCH)-Degrading Bacterium Isolated from an HCH Dumpsite.</title>
        <authorList>
            <person name="Kumar Singh A."/>
            <person name="Sangwan N."/>
            <person name="Sharma A."/>
            <person name="Gupta V."/>
            <person name="Khurana J.P."/>
            <person name="Lal R."/>
        </authorList>
    </citation>
    <scope>NUCLEOTIDE SEQUENCE [LARGE SCALE GENOMIC DNA]</scope>
    <source>
        <strain evidence="1 2">P25</strain>
    </source>
</reference>
<gene>
    <name evidence="1" type="ORF">L288_10630</name>
</gene>
<sequence>MFFSELWQRLSMRLGAEGRSFIRGDFAALMEKGIAAQPREVEDMVGQMAIR</sequence>
<keyword evidence="2" id="KW-1185">Reference proteome</keyword>